<evidence type="ECO:0000313" key="5">
    <source>
        <dbReference type="Proteomes" id="UP000011087"/>
    </source>
</evidence>
<dbReference type="GeneID" id="17291122"/>
<evidence type="ECO:0000256" key="1">
    <source>
        <dbReference type="SAM" id="MobiDB-lite"/>
    </source>
</evidence>
<name>L1IE72_GUITC</name>
<gene>
    <name evidence="3" type="ORF">GUITHDRAFT_166237</name>
</gene>
<evidence type="ECO:0000313" key="3">
    <source>
        <dbReference type="EMBL" id="EKX34387.1"/>
    </source>
</evidence>
<evidence type="ECO:0000313" key="4">
    <source>
        <dbReference type="EnsemblProtists" id="EKX34387"/>
    </source>
</evidence>
<feature type="compositionally biased region" description="Basic residues" evidence="1">
    <location>
        <begin position="373"/>
        <end position="384"/>
    </location>
</feature>
<sequence>MRTWLVVMTITLVELSMLERDEGASTKPPMSLSELLHVLRDRSKMLRRWPLNRPPWQLGAELEELYRDCGEDSRFGGLQILGDIDDETYVKSTPFYSLYQRYMTMGPDNVSYIDESVGMFTHAELARYRCPGNGPIRKISVEEHDAWVDQWHERIAKMAPEDSSGLPKHMIFDPRQSHYLKSFSGHSAKNQHGDCVWEQQEAEMCQGEFMAEPDVLFGQVPGWMSRLELDEKMRVFDARMLADMRPALERRNITAMLETVHRGLRSEGLTEKDICPGTNSRSSRFIDAIFFTQVVICPTRGLVNLTFTKNVSHRPWAIDKFGHALDFPRRPNGKIIAEVLTDGDIEALKSANKQDTSPPLRLAHSSSADTLRSHQRQQRGRRRG</sequence>
<reference evidence="4" key="3">
    <citation type="submission" date="2016-03" db="UniProtKB">
        <authorList>
            <consortium name="EnsemblProtists"/>
        </authorList>
    </citation>
    <scope>IDENTIFICATION</scope>
</reference>
<dbReference type="EMBL" id="JH993111">
    <property type="protein sequence ID" value="EKX34387.1"/>
    <property type="molecule type" value="Genomic_DNA"/>
</dbReference>
<reference evidence="5" key="2">
    <citation type="submission" date="2012-11" db="EMBL/GenBank/DDBJ databases">
        <authorList>
            <person name="Kuo A."/>
            <person name="Curtis B.A."/>
            <person name="Tanifuji G."/>
            <person name="Burki F."/>
            <person name="Gruber A."/>
            <person name="Irimia M."/>
            <person name="Maruyama S."/>
            <person name="Arias M.C."/>
            <person name="Ball S.G."/>
            <person name="Gile G.H."/>
            <person name="Hirakawa Y."/>
            <person name="Hopkins J.F."/>
            <person name="Rensing S.A."/>
            <person name="Schmutz J."/>
            <person name="Symeonidi A."/>
            <person name="Elias M."/>
            <person name="Eveleigh R.J."/>
            <person name="Herman E.K."/>
            <person name="Klute M.J."/>
            <person name="Nakayama T."/>
            <person name="Obornik M."/>
            <person name="Reyes-Prieto A."/>
            <person name="Armbrust E.V."/>
            <person name="Aves S.J."/>
            <person name="Beiko R.G."/>
            <person name="Coutinho P."/>
            <person name="Dacks J.B."/>
            <person name="Durnford D.G."/>
            <person name="Fast N.M."/>
            <person name="Green B.R."/>
            <person name="Grisdale C."/>
            <person name="Hempe F."/>
            <person name="Henrissat B."/>
            <person name="Hoppner M.P."/>
            <person name="Ishida K.-I."/>
            <person name="Kim E."/>
            <person name="Koreny L."/>
            <person name="Kroth P.G."/>
            <person name="Liu Y."/>
            <person name="Malik S.-B."/>
            <person name="Maier U.G."/>
            <person name="McRose D."/>
            <person name="Mock T."/>
            <person name="Neilson J.A."/>
            <person name="Onodera N.T."/>
            <person name="Poole A.M."/>
            <person name="Pritham E.J."/>
            <person name="Richards T.A."/>
            <person name="Rocap G."/>
            <person name="Roy S.W."/>
            <person name="Sarai C."/>
            <person name="Schaack S."/>
            <person name="Shirato S."/>
            <person name="Slamovits C.H."/>
            <person name="Spencer D.F."/>
            <person name="Suzuki S."/>
            <person name="Worden A.Z."/>
            <person name="Zauner S."/>
            <person name="Barry K."/>
            <person name="Bell C."/>
            <person name="Bharti A.K."/>
            <person name="Crow J.A."/>
            <person name="Grimwood J."/>
            <person name="Kramer R."/>
            <person name="Lindquist E."/>
            <person name="Lucas S."/>
            <person name="Salamov A."/>
            <person name="McFadden G.I."/>
            <person name="Lane C.E."/>
            <person name="Keeling P.J."/>
            <person name="Gray M.W."/>
            <person name="Grigoriev I.V."/>
            <person name="Archibald J.M."/>
        </authorList>
    </citation>
    <scope>NUCLEOTIDE SEQUENCE</scope>
    <source>
        <strain evidence="5">CCMP2712</strain>
    </source>
</reference>
<dbReference type="RefSeq" id="XP_005821367.1">
    <property type="nucleotide sequence ID" value="XM_005821310.1"/>
</dbReference>
<organism evidence="3">
    <name type="scientific">Guillardia theta (strain CCMP2712)</name>
    <name type="common">Cryptophyte</name>
    <dbReference type="NCBI Taxonomy" id="905079"/>
    <lineage>
        <taxon>Eukaryota</taxon>
        <taxon>Cryptophyceae</taxon>
        <taxon>Pyrenomonadales</taxon>
        <taxon>Geminigeraceae</taxon>
        <taxon>Guillardia</taxon>
    </lineage>
</organism>
<protein>
    <submittedName>
        <fullName evidence="3 4">Uncharacterized protein</fullName>
    </submittedName>
</protein>
<feature type="region of interest" description="Disordered" evidence="1">
    <location>
        <begin position="350"/>
        <end position="384"/>
    </location>
</feature>
<keyword evidence="5" id="KW-1185">Reference proteome</keyword>
<dbReference type="KEGG" id="gtt:GUITHDRAFT_166237"/>
<feature type="non-terminal residue" evidence="3">
    <location>
        <position position="1"/>
    </location>
</feature>
<accession>L1IE72</accession>
<dbReference type="PaxDb" id="55529-EKX34387"/>
<dbReference type="AlphaFoldDB" id="L1IE72"/>
<feature type="signal peptide" evidence="2">
    <location>
        <begin position="1"/>
        <end position="23"/>
    </location>
</feature>
<reference evidence="3 5" key="1">
    <citation type="journal article" date="2012" name="Nature">
        <title>Algal genomes reveal evolutionary mosaicism and the fate of nucleomorphs.</title>
        <authorList>
            <consortium name="DOE Joint Genome Institute"/>
            <person name="Curtis B.A."/>
            <person name="Tanifuji G."/>
            <person name="Burki F."/>
            <person name="Gruber A."/>
            <person name="Irimia M."/>
            <person name="Maruyama S."/>
            <person name="Arias M.C."/>
            <person name="Ball S.G."/>
            <person name="Gile G.H."/>
            <person name="Hirakawa Y."/>
            <person name="Hopkins J.F."/>
            <person name="Kuo A."/>
            <person name="Rensing S.A."/>
            <person name="Schmutz J."/>
            <person name="Symeonidi A."/>
            <person name="Elias M."/>
            <person name="Eveleigh R.J."/>
            <person name="Herman E.K."/>
            <person name="Klute M.J."/>
            <person name="Nakayama T."/>
            <person name="Obornik M."/>
            <person name="Reyes-Prieto A."/>
            <person name="Armbrust E.V."/>
            <person name="Aves S.J."/>
            <person name="Beiko R.G."/>
            <person name="Coutinho P."/>
            <person name="Dacks J.B."/>
            <person name="Durnford D.G."/>
            <person name="Fast N.M."/>
            <person name="Green B.R."/>
            <person name="Grisdale C.J."/>
            <person name="Hempel F."/>
            <person name="Henrissat B."/>
            <person name="Hoppner M.P."/>
            <person name="Ishida K."/>
            <person name="Kim E."/>
            <person name="Koreny L."/>
            <person name="Kroth P.G."/>
            <person name="Liu Y."/>
            <person name="Malik S.B."/>
            <person name="Maier U.G."/>
            <person name="McRose D."/>
            <person name="Mock T."/>
            <person name="Neilson J.A."/>
            <person name="Onodera N.T."/>
            <person name="Poole A.M."/>
            <person name="Pritham E.J."/>
            <person name="Richards T.A."/>
            <person name="Rocap G."/>
            <person name="Roy S.W."/>
            <person name="Sarai C."/>
            <person name="Schaack S."/>
            <person name="Shirato S."/>
            <person name="Slamovits C.H."/>
            <person name="Spencer D.F."/>
            <person name="Suzuki S."/>
            <person name="Worden A.Z."/>
            <person name="Zauner S."/>
            <person name="Barry K."/>
            <person name="Bell C."/>
            <person name="Bharti A.K."/>
            <person name="Crow J.A."/>
            <person name="Grimwood J."/>
            <person name="Kramer R."/>
            <person name="Lindquist E."/>
            <person name="Lucas S."/>
            <person name="Salamov A."/>
            <person name="McFadden G.I."/>
            <person name="Lane C.E."/>
            <person name="Keeling P.J."/>
            <person name="Gray M.W."/>
            <person name="Grigoriev I.V."/>
            <person name="Archibald J.M."/>
        </authorList>
    </citation>
    <scope>NUCLEOTIDE SEQUENCE</scope>
    <source>
        <strain evidence="3 5">CCMP2712</strain>
    </source>
</reference>
<feature type="chain" id="PRO_5008769938" evidence="2">
    <location>
        <begin position="24"/>
        <end position="384"/>
    </location>
</feature>
<proteinExistence type="predicted"/>
<evidence type="ECO:0000256" key="2">
    <source>
        <dbReference type="SAM" id="SignalP"/>
    </source>
</evidence>
<dbReference type="HOGENOM" id="CLU_720494_0_0_1"/>
<dbReference type="Proteomes" id="UP000011087">
    <property type="component" value="Unassembled WGS sequence"/>
</dbReference>
<keyword evidence="2" id="KW-0732">Signal</keyword>
<dbReference type="EnsemblProtists" id="EKX34387">
    <property type="protein sequence ID" value="EKX34387"/>
    <property type="gene ID" value="GUITHDRAFT_166237"/>
</dbReference>